<dbReference type="InterPro" id="IPR036691">
    <property type="entry name" value="Endo/exonu/phosph_ase_sf"/>
</dbReference>
<evidence type="ECO:0000256" key="1">
    <source>
        <dbReference type="SAM" id="MobiDB-lite"/>
    </source>
</evidence>
<dbReference type="PaxDb" id="4097-A0A1S4CDG2"/>
<evidence type="ECO:0000313" key="2">
    <source>
        <dbReference type="RefSeq" id="XP_016498994.1"/>
    </source>
</evidence>
<dbReference type="OrthoDB" id="1902296at2759"/>
<dbReference type="Gene3D" id="3.60.10.10">
    <property type="entry name" value="Endonuclease/exonuclease/phosphatase"/>
    <property type="match status" value="1"/>
</dbReference>
<organism evidence="2">
    <name type="scientific">Nicotiana tabacum</name>
    <name type="common">Common tobacco</name>
    <dbReference type="NCBI Taxonomy" id="4097"/>
    <lineage>
        <taxon>Eukaryota</taxon>
        <taxon>Viridiplantae</taxon>
        <taxon>Streptophyta</taxon>
        <taxon>Embryophyta</taxon>
        <taxon>Tracheophyta</taxon>
        <taxon>Spermatophyta</taxon>
        <taxon>Magnoliopsida</taxon>
        <taxon>eudicotyledons</taxon>
        <taxon>Gunneridae</taxon>
        <taxon>Pentapetalae</taxon>
        <taxon>asterids</taxon>
        <taxon>lamiids</taxon>
        <taxon>Solanales</taxon>
        <taxon>Solanaceae</taxon>
        <taxon>Nicotianoideae</taxon>
        <taxon>Nicotianeae</taxon>
        <taxon>Nicotiana</taxon>
    </lineage>
</organism>
<accession>A0A1S4CDG2</accession>
<dbReference type="InterPro" id="IPR027124">
    <property type="entry name" value="Swc5/CFDP1/2"/>
</dbReference>
<feature type="compositionally biased region" description="Basic residues" evidence="1">
    <location>
        <begin position="136"/>
        <end position="148"/>
    </location>
</feature>
<protein>
    <recommendedName>
        <fullName evidence="3">Craniofacial development protein 2-like</fullName>
    </recommendedName>
</protein>
<dbReference type="AlphaFoldDB" id="A0A1S4CDG2"/>
<dbReference type="PANTHER" id="PTHR23227">
    <property type="entry name" value="BUCENTAUR RELATED"/>
    <property type="match status" value="1"/>
</dbReference>
<feature type="region of interest" description="Disordered" evidence="1">
    <location>
        <begin position="119"/>
        <end position="162"/>
    </location>
</feature>
<feature type="compositionally biased region" description="Low complexity" evidence="1">
    <location>
        <begin position="149"/>
        <end position="162"/>
    </location>
</feature>
<dbReference type="STRING" id="4097.A0A1S4CDG2"/>
<name>A0A1S4CDG2_TOBAC</name>
<dbReference type="SUPFAM" id="SSF56219">
    <property type="entry name" value="DNase I-like"/>
    <property type="match status" value="1"/>
</dbReference>
<reference evidence="2" key="1">
    <citation type="submission" date="2025-08" db="UniProtKB">
        <authorList>
            <consortium name="RefSeq"/>
        </authorList>
    </citation>
    <scope>IDENTIFICATION</scope>
</reference>
<gene>
    <name evidence="2" type="primary">LOC107817640</name>
</gene>
<dbReference type="RefSeq" id="XP_016498994.1">
    <property type="nucleotide sequence ID" value="XM_016643508.1"/>
</dbReference>
<sequence length="162" mass="17508">MRRLNDASGRGLDEIVRQVLPAKKLFIGGDFNGHIGATAGGYGKVHGGFCFGERNGGGTSLLDFAKAFGLVIANSNFPKRKEHLVTFQNEVVKTQIDYLLLRRCDSWLCKDCKMVRTRATGQDRQPPVPPVGVARGRGRSRGHGRGRGVARIVAKAAPADPP</sequence>
<feature type="non-terminal residue" evidence="2">
    <location>
        <position position="162"/>
    </location>
</feature>
<dbReference type="KEGG" id="nta:107817640"/>
<dbReference type="PANTHER" id="PTHR23227:SF67">
    <property type="entry name" value="CRANIOFACIAL DEVELOPMENT PROTEIN 2-LIKE"/>
    <property type="match status" value="1"/>
</dbReference>
<proteinExistence type="predicted"/>
<evidence type="ECO:0008006" key="3">
    <source>
        <dbReference type="Google" id="ProtNLM"/>
    </source>
</evidence>